<evidence type="ECO:0000256" key="4">
    <source>
        <dbReference type="ARBA" id="ARBA00022692"/>
    </source>
</evidence>
<feature type="transmembrane region" description="Helical" evidence="7">
    <location>
        <begin position="64"/>
        <end position="81"/>
    </location>
</feature>
<dbReference type="Gene3D" id="2.30.30.60">
    <property type="match status" value="1"/>
</dbReference>
<dbReference type="InterPro" id="IPR052702">
    <property type="entry name" value="MscS-like_channel"/>
</dbReference>
<reference evidence="11 12" key="1">
    <citation type="submission" date="2024-04" db="EMBL/GenBank/DDBJ databases">
        <title>Dissimilatory iodate-reducing microorganisms contribute to the enrichment of iodine in groundwater.</title>
        <authorList>
            <person name="Jiang Z."/>
        </authorList>
    </citation>
    <scope>NUCLEOTIDE SEQUENCE [LARGE SCALE GENOMIC DNA]</scope>
    <source>
        <strain evidence="11 12">NCP973</strain>
    </source>
</reference>
<dbReference type="InterPro" id="IPR006685">
    <property type="entry name" value="MscS_channel_2nd"/>
</dbReference>
<feature type="domain" description="Mechanosensitive ion channel MscS C-terminal" evidence="9">
    <location>
        <begin position="325"/>
        <end position="408"/>
    </location>
</feature>
<dbReference type="InterPro" id="IPR011014">
    <property type="entry name" value="MscS_channel_TM-2"/>
</dbReference>
<feature type="transmembrane region" description="Helical" evidence="7">
    <location>
        <begin position="126"/>
        <end position="147"/>
    </location>
</feature>
<feature type="transmembrane region" description="Helical" evidence="7">
    <location>
        <begin position="24"/>
        <end position="44"/>
    </location>
</feature>
<keyword evidence="4 7" id="KW-0812">Transmembrane</keyword>
<keyword evidence="3" id="KW-1003">Cell membrane</keyword>
<dbReference type="SUPFAM" id="SSF82861">
    <property type="entry name" value="Mechanosensitive channel protein MscS (YggB), transmembrane region"/>
    <property type="match status" value="1"/>
</dbReference>
<evidence type="ECO:0000256" key="2">
    <source>
        <dbReference type="ARBA" id="ARBA00008017"/>
    </source>
</evidence>
<dbReference type="Gene3D" id="3.30.70.100">
    <property type="match status" value="1"/>
</dbReference>
<feature type="domain" description="Mechanosensitive ion channel MscS" evidence="8">
    <location>
        <begin position="251"/>
        <end position="316"/>
    </location>
</feature>
<evidence type="ECO:0000259" key="9">
    <source>
        <dbReference type="Pfam" id="PF21082"/>
    </source>
</evidence>
<dbReference type="PANTHER" id="PTHR30347:SF1">
    <property type="entry name" value="MECHANOSENSITIVE CHANNEL MSCK"/>
    <property type="match status" value="1"/>
</dbReference>
<dbReference type="InterPro" id="IPR023408">
    <property type="entry name" value="MscS_beta-dom_sf"/>
</dbReference>
<comment type="subcellular location">
    <subcellularLocation>
        <location evidence="1">Cell membrane</location>
        <topology evidence="1">Multi-pass membrane protein</topology>
    </subcellularLocation>
</comment>
<feature type="transmembrane region" description="Helical" evidence="7">
    <location>
        <begin position="240"/>
        <end position="263"/>
    </location>
</feature>
<keyword evidence="12" id="KW-1185">Reference proteome</keyword>
<accession>A0ABZ2XJV6</accession>
<evidence type="ECO:0000313" key="11">
    <source>
        <dbReference type="EMBL" id="WZJ22894.1"/>
    </source>
</evidence>
<dbReference type="PANTHER" id="PTHR30347">
    <property type="entry name" value="POTASSIUM CHANNEL RELATED"/>
    <property type="match status" value="1"/>
</dbReference>
<evidence type="ECO:0000256" key="1">
    <source>
        <dbReference type="ARBA" id="ARBA00004651"/>
    </source>
</evidence>
<evidence type="ECO:0000259" key="10">
    <source>
        <dbReference type="Pfam" id="PF21088"/>
    </source>
</evidence>
<dbReference type="Pfam" id="PF00924">
    <property type="entry name" value="MS_channel_2nd"/>
    <property type="match status" value="1"/>
</dbReference>
<dbReference type="SUPFAM" id="SSF82689">
    <property type="entry name" value="Mechanosensitive channel protein MscS (YggB), C-terminal domain"/>
    <property type="match status" value="1"/>
</dbReference>
<feature type="domain" description="Mechanosensitive ion channel transmembrane helices 2/3" evidence="10">
    <location>
        <begin position="211"/>
        <end position="249"/>
    </location>
</feature>
<dbReference type="SUPFAM" id="SSF50182">
    <property type="entry name" value="Sm-like ribonucleoproteins"/>
    <property type="match status" value="1"/>
</dbReference>
<organism evidence="11 12">
    <name type="scientific">Azonexus hydrophilus</name>
    <dbReference type="NCBI Taxonomy" id="418702"/>
    <lineage>
        <taxon>Bacteria</taxon>
        <taxon>Pseudomonadati</taxon>
        <taxon>Pseudomonadota</taxon>
        <taxon>Betaproteobacteria</taxon>
        <taxon>Rhodocyclales</taxon>
        <taxon>Azonexaceae</taxon>
        <taxon>Azonexus</taxon>
    </lineage>
</organism>
<keyword evidence="5 7" id="KW-1133">Transmembrane helix</keyword>
<name>A0ABZ2XJV6_9RHOO</name>
<gene>
    <name evidence="11" type="ORF">AADV58_07050</name>
</gene>
<feature type="transmembrane region" description="Helical" evidence="7">
    <location>
        <begin position="209"/>
        <end position="228"/>
    </location>
</feature>
<proteinExistence type="inferred from homology"/>
<sequence length="421" mass="46112">MDESTRQALSLIGKLLADFGDPLFVWQLVALGSCLVLAWGGAHWWQRTHREDAGGRFRQLGGRLAFPVSGMVLTGATQMALKSFMPVTVLQVAMPLLASMALVRSVVYVLRQAFPGASWLTSWEKLIATLVWGWLALYITDLAPFVIEAMTQVGFSIGKQQLNLWLIFSGLVTIFLTVVFALWISGVIEARLMGMRSLDGNLRIVGVRVARAVLTVLAVLVSLSMVGIDMTALSVFTGALGVGLGFGLQKIASNYVSGFIILLERSIRIGNIVQIGADSGVVSQITTRYTVIRNPGGIEFIVPNEMLIGTVVQNQTYSDNSLRLSTTVGVAYDSDLDLAMRLLVESARRQPRVLPDPPPRVLLTQFADSSINLELGFWVADPENGKMNVVSDINLAIWQAFREHGVQIPFPQREVRLLADR</sequence>
<evidence type="ECO:0000256" key="5">
    <source>
        <dbReference type="ARBA" id="ARBA00022989"/>
    </source>
</evidence>
<evidence type="ECO:0000313" key="12">
    <source>
        <dbReference type="Proteomes" id="UP001479520"/>
    </source>
</evidence>
<dbReference type="Pfam" id="PF21082">
    <property type="entry name" value="MS_channel_3rd"/>
    <property type="match status" value="1"/>
</dbReference>
<dbReference type="Pfam" id="PF21088">
    <property type="entry name" value="MS_channel_1st"/>
    <property type="match status" value="1"/>
</dbReference>
<dbReference type="Gene3D" id="1.10.287.1260">
    <property type="match status" value="1"/>
</dbReference>
<keyword evidence="6 7" id="KW-0472">Membrane</keyword>
<dbReference type="PROSITE" id="PS51257">
    <property type="entry name" value="PROKAR_LIPOPROTEIN"/>
    <property type="match status" value="1"/>
</dbReference>
<dbReference type="InterPro" id="IPR049278">
    <property type="entry name" value="MS_channel_C"/>
</dbReference>
<dbReference type="InterPro" id="IPR010920">
    <property type="entry name" value="LSM_dom_sf"/>
</dbReference>
<evidence type="ECO:0000259" key="8">
    <source>
        <dbReference type="Pfam" id="PF00924"/>
    </source>
</evidence>
<dbReference type="InterPro" id="IPR049142">
    <property type="entry name" value="MS_channel_1st"/>
</dbReference>
<feature type="transmembrane region" description="Helical" evidence="7">
    <location>
        <begin position="93"/>
        <end position="114"/>
    </location>
</feature>
<dbReference type="RefSeq" id="WP_341744417.1">
    <property type="nucleotide sequence ID" value="NZ_CP151406.1"/>
</dbReference>
<evidence type="ECO:0000256" key="6">
    <source>
        <dbReference type="ARBA" id="ARBA00023136"/>
    </source>
</evidence>
<dbReference type="InterPro" id="IPR011066">
    <property type="entry name" value="MscS_channel_C_sf"/>
</dbReference>
<dbReference type="EMBL" id="CP151406">
    <property type="protein sequence ID" value="WZJ22894.1"/>
    <property type="molecule type" value="Genomic_DNA"/>
</dbReference>
<evidence type="ECO:0000256" key="3">
    <source>
        <dbReference type="ARBA" id="ARBA00022475"/>
    </source>
</evidence>
<evidence type="ECO:0000256" key="7">
    <source>
        <dbReference type="SAM" id="Phobius"/>
    </source>
</evidence>
<feature type="transmembrane region" description="Helical" evidence="7">
    <location>
        <begin position="167"/>
        <end position="188"/>
    </location>
</feature>
<dbReference type="Proteomes" id="UP001479520">
    <property type="component" value="Chromosome"/>
</dbReference>
<comment type="similarity">
    <text evidence="2">Belongs to the MscS (TC 1.A.23) family.</text>
</comment>
<protein>
    <submittedName>
        <fullName evidence="11">Mechanosensitive ion channel domain-containing protein</fullName>
    </submittedName>
</protein>